<dbReference type="InterPro" id="IPR049445">
    <property type="entry name" value="TetR_SbtR-like_C"/>
</dbReference>
<dbReference type="EMBL" id="JBHTCF010000003">
    <property type="protein sequence ID" value="MFC7304555.1"/>
    <property type="molecule type" value="Genomic_DNA"/>
</dbReference>
<accession>A0ABW2JGK2</accession>
<keyword evidence="4" id="KW-1185">Reference proteome</keyword>
<dbReference type="RefSeq" id="WP_381829076.1">
    <property type="nucleotide sequence ID" value="NZ_JBHTCF010000003.1"/>
</dbReference>
<dbReference type="Proteomes" id="UP001596523">
    <property type="component" value="Unassembled WGS sequence"/>
</dbReference>
<evidence type="ECO:0000256" key="1">
    <source>
        <dbReference type="SAM" id="MobiDB-lite"/>
    </source>
</evidence>
<name>A0ABW2JGK2_9ACTN</name>
<reference evidence="4" key="1">
    <citation type="journal article" date="2019" name="Int. J. Syst. Evol. Microbiol.">
        <title>The Global Catalogue of Microorganisms (GCM) 10K type strain sequencing project: providing services to taxonomists for standard genome sequencing and annotation.</title>
        <authorList>
            <consortium name="The Broad Institute Genomics Platform"/>
            <consortium name="The Broad Institute Genome Sequencing Center for Infectious Disease"/>
            <person name="Wu L."/>
            <person name="Ma J."/>
        </authorList>
    </citation>
    <scope>NUCLEOTIDE SEQUENCE [LARGE SCALE GENOMIC DNA]</scope>
    <source>
        <strain evidence="4">SYNS20</strain>
    </source>
</reference>
<dbReference type="InterPro" id="IPR036271">
    <property type="entry name" value="Tet_transcr_reg_TetR-rel_C_sf"/>
</dbReference>
<dbReference type="Pfam" id="PF21597">
    <property type="entry name" value="TetR_C_43"/>
    <property type="match status" value="1"/>
</dbReference>
<dbReference type="Gene3D" id="1.10.357.10">
    <property type="entry name" value="Tetracycline Repressor, domain 2"/>
    <property type="match status" value="1"/>
</dbReference>
<feature type="region of interest" description="Disordered" evidence="1">
    <location>
        <begin position="140"/>
        <end position="162"/>
    </location>
</feature>
<dbReference type="SUPFAM" id="SSF48498">
    <property type="entry name" value="Tetracyclin repressor-like, C-terminal domain"/>
    <property type="match status" value="1"/>
</dbReference>
<evidence type="ECO:0000313" key="4">
    <source>
        <dbReference type="Proteomes" id="UP001596523"/>
    </source>
</evidence>
<evidence type="ECO:0000313" key="3">
    <source>
        <dbReference type="EMBL" id="MFC7304555.1"/>
    </source>
</evidence>
<organism evidence="3 4">
    <name type="scientific">Streptomyces monticola</name>
    <dbReference type="NCBI Taxonomy" id="2666263"/>
    <lineage>
        <taxon>Bacteria</taxon>
        <taxon>Bacillati</taxon>
        <taxon>Actinomycetota</taxon>
        <taxon>Actinomycetes</taxon>
        <taxon>Kitasatosporales</taxon>
        <taxon>Streptomycetaceae</taxon>
        <taxon>Streptomyces</taxon>
    </lineage>
</organism>
<sequence>MLAPDTACLKGAMLFAGQLGDCVSVVDDALADPDPWRGFRTVIEKVCAMHVADRGFSAAFLTAFPDAVDFERERERAERGFAVLAQRAKDAGRLRPDFDSSDLALVLTANSGVATASPEAAAAASRRLVALLLQSFSTGDADEPLPPPVPLELHHLPRPQAG</sequence>
<protein>
    <recommendedName>
        <fullName evidence="2">Transcriptional regulator SbtR-like C-terminal domain-containing protein</fullName>
    </recommendedName>
</protein>
<evidence type="ECO:0000259" key="2">
    <source>
        <dbReference type="Pfam" id="PF21597"/>
    </source>
</evidence>
<comment type="caution">
    <text evidence="3">The sequence shown here is derived from an EMBL/GenBank/DDBJ whole genome shotgun (WGS) entry which is preliminary data.</text>
</comment>
<feature type="domain" description="Transcriptional regulator SbtR-like C-terminal" evidence="2">
    <location>
        <begin position="37"/>
        <end position="133"/>
    </location>
</feature>
<proteinExistence type="predicted"/>
<gene>
    <name evidence="3" type="ORF">ACFQVC_10055</name>
</gene>